<organism evidence="2 3">
    <name type="scientific">Candidatus Desulfovibrio intestinipullorum</name>
    <dbReference type="NCBI Taxonomy" id="2838536"/>
    <lineage>
        <taxon>Bacteria</taxon>
        <taxon>Pseudomonadati</taxon>
        <taxon>Thermodesulfobacteriota</taxon>
        <taxon>Desulfovibrionia</taxon>
        <taxon>Desulfovibrionales</taxon>
        <taxon>Desulfovibrionaceae</taxon>
        <taxon>Desulfovibrio</taxon>
    </lineage>
</organism>
<comment type="similarity">
    <text evidence="1">Belongs to the shikimate kinase family.</text>
</comment>
<dbReference type="GO" id="GO:0009423">
    <property type="term" value="P:chorismate biosynthetic process"/>
    <property type="evidence" value="ECO:0007669"/>
    <property type="project" value="UniProtKB-UniRule"/>
</dbReference>
<comment type="catalytic activity">
    <reaction evidence="1">
        <text>shikimate + ATP = 3-phosphoshikimate + ADP + H(+)</text>
        <dbReference type="Rhea" id="RHEA:13121"/>
        <dbReference type="ChEBI" id="CHEBI:15378"/>
        <dbReference type="ChEBI" id="CHEBI:30616"/>
        <dbReference type="ChEBI" id="CHEBI:36208"/>
        <dbReference type="ChEBI" id="CHEBI:145989"/>
        <dbReference type="ChEBI" id="CHEBI:456216"/>
        <dbReference type="EC" id="2.7.1.71"/>
    </reaction>
</comment>
<dbReference type="Pfam" id="PF01202">
    <property type="entry name" value="SKI"/>
    <property type="match status" value="1"/>
</dbReference>
<evidence type="ECO:0000256" key="1">
    <source>
        <dbReference type="HAMAP-Rule" id="MF_00109"/>
    </source>
</evidence>
<feature type="binding site" evidence="1">
    <location>
        <position position="33"/>
    </location>
    <ligand>
        <name>substrate</name>
    </ligand>
</feature>
<feature type="binding site" evidence="1">
    <location>
        <position position="143"/>
    </location>
    <ligand>
        <name>substrate</name>
    </ligand>
</feature>
<keyword evidence="1" id="KW-0028">Amino-acid biosynthesis</keyword>
<evidence type="ECO:0000313" key="2">
    <source>
        <dbReference type="EMBL" id="HIW01333.1"/>
    </source>
</evidence>
<keyword evidence="1" id="KW-0547">Nucleotide-binding</keyword>
<dbReference type="Proteomes" id="UP000886752">
    <property type="component" value="Unassembled WGS sequence"/>
</dbReference>
<feature type="binding site" evidence="1">
    <location>
        <position position="15"/>
    </location>
    <ligand>
        <name>Mg(2+)</name>
        <dbReference type="ChEBI" id="CHEBI:18420"/>
    </ligand>
</feature>
<dbReference type="HAMAP" id="MF_00109">
    <property type="entry name" value="Shikimate_kinase"/>
    <property type="match status" value="1"/>
</dbReference>
<feature type="binding site" evidence="1">
    <location>
        <position position="124"/>
    </location>
    <ligand>
        <name>ATP</name>
        <dbReference type="ChEBI" id="CHEBI:30616"/>
    </ligand>
</feature>
<comment type="pathway">
    <text evidence="1">Metabolic intermediate biosynthesis; chorismate biosynthesis; chorismate from D-erythrose 4-phosphate and phosphoenolpyruvate: step 5/7.</text>
</comment>
<sequence length="179" mass="19386">MQRIYLTGPRACGKTTVGAALAETCQAVFLDTDQVFCTRTGGSIAEFVAREGWDRFRDEEHQTLRQVIGETAGEGTAVISTGGGIVLREENRRLLHATGICLYLQVPVPELVHRLAADPKVAQRPSLTGAGLQEEVADVLRSREPLYQACAHSCLDGTQSPSLLCEIVLKLLKSHKGSD</sequence>
<feature type="binding site" evidence="1">
    <location>
        <position position="83"/>
    </location>
    <ligand>
        <name>substrate</name>
    </ligand>
</feature>
<dbReference type="InterPro" id="IPR027417">
    <property type="entry name" value="P-loop_NTPase"/>
</dbReference>
<comment type="subcellular location">
    <subcellularLocation>
        <location evidence="1">Cytoplasm</location>
    </subcellularLocation>
</comment>
<keyword evidence="1" id="KW-0460">Magnesium</keyword>
<keyword evidence="1" id="KW-0963">Cytoplasm</keyword>
<comment type="caution">
    <text evidence="2">The sequence shown here is derived from an EMBL/GenBank/DDBJ whole genome shotgun (WGS) entry which is preliminary data.</text>
</comment>
<dbReference type="NCBIfam" id="NF002988">
    <property type="entry name" value="PRK03731.1"/>
    <property type="match status" value="1"/>
</dbReference>
<keyword evidence="1 2" id="KW-0418">Kinase</keyword>
<comment type="function">
    <text evidence="1">Catalyzes the specific phosphorylation of the 3-hydroxyl group of shikimic acid using ATP as a cosubstrate.</text>
</comment>
<comment type="subunit">
    <text evidence="1">Monomer.</text>
</comment>
<dbReference type="AlphaFoldDB" id="A0A9D1PZD0"/>
<evidence type="ECO:0000313" key="3">
    <source>
        <dbReference type="Proteomes" id="UP000886752"/>
    </source>
</evidence>
<feature type="binding site" evidence="1">
    <location>
        <begin position="11"/>
        <end position="16"/>
    </location>
    <ligand>
        <name>ATP</name>
        <dbReference type="ChEBI" id="CHEBI:30616"/>
    </ligand>
</feature>
<keyword evidence="1" id="KW-0479">Metal-binding</keyword>
<dbReference type="CDD" id="cd00464">
    <property type="entry name" value="SK"/>
    <property type="match status" value="1"/>
</dbReference>
<dbReference type="InterPro" id="IPR031322">
    <property type="entry name" value="Shikimate/glucono_kinase"/>
</dbReference>
<dbReference type="PRINTS" id="PR01100">
    <property type="entry name" value="SHIKIMTKNASE"/>
</dbReference>
<keyword evidence="1" id="KW-0067">ATP-binding</keyword>
<keyword evidence="1" id="KW-0057">Aromatic amino acid biosynthesis</keyword>
<dbReference type="PANTHER" id="PTHR21087">
    <property type="entry name" value="SHIKIMATE KINASE"/>
    <property type="match status" value="1"/>
</dbReference>
<comment type="cofactor">
    <cofactor evidence="1">
        <name>Mg(2+)</name>
        <dbReference type="ChEBI" id="CHEBI:18420"/>
    </cofactor>
    <text evidence="1">Binds 1 Mg(2+) ion per subunit.</text>
</comment>
<dbReference type="GO" id="GO:0000287">
    <property type="term" value="F:magnesium ion binding"/>
    <property type="evidence" value="ECO:0007669"/>
    <property type="project" value="UniProtKB-UniRule"/>
</dbReference>
<dbReference type="GO" id="GO:0009073">
    <property type="term" value="P:aromatic amino acid family biosynthetic process"/>
    <property type="evidence" value="ECO:0007669"/>
    <property type="project" value="UniProtKB-KW"/>
</dbReference>
<dbReference type="EC" id="2.7.1.71" evidence="1"/>
<dbReference type="GO" id="GO:0005524">
    <property type="term" value="F:ATP binding"/>
    <property type="evidence" value="ECO:0007669"/>
    <property type="project" value="UniProtKB-UniRule"/>
</dbReference>
<dbReference type="EMBL" id="DXHV01000077">
    <property type="protein sequence ID" value="HIW01333.1"/>
    <property type="molecule type" value="Genomic_DNA"/>
</dbReference>
<feature type="binding site" evidence="1">
    <location>
        <position position="57"/>
    </location>
    <ligand>
        <name>substrate</name>
    </ligand>
</feature>
<reference evidence="2" key="2">
    <citation type="submission" date="2021-04" db="EMBL/GenBank/DDBJ databases">
        <authorList>
            <person name="Gilroy R."/>
        </authorList>
    </citation>
    <scope>NUCLEOTIDE SEQUENCE</scope>
    <source>
        <strain evidence="2">ChiHecec2B26-446</strain>
    </source>
</reference>
<dbReference type="GO" id="GO:0004765">
    <property type="term" value="F:shikimate kinase activity"/>
    <property type="evidence" value="ECO:0007669"/>
    <property type="project" value="UniProtKB-UniRule"/>
</dbReference>
<protein>
    <recommendedName>
        <fullName evidence="1">Shikimate kinase</fullName>
        <shortName evidence="1">SK</shortName>
        <ecNumber evidence="1">2.7.1.71</ecNumber>
    </recommendedName>
</protein>
<comment type="caution">
    <text evidence="1">Lacks conserved residue(s) required for the propagation of feature annotation.</text>
</comment>
<dbReference type="PANTHER" id="PTHR21087:SF21">
    <property type="entry name" value="SHIKIMATE KINASE 2"/>
    <property type="match status" value="1"/>
</dbReference>
<reference evidence="2" key="1">
    <citation type="journal article" date="2021" name="PeerJ">
        <title>Extensive microbial diversity within the chicken gut microbiome revealed by metagenomics and culture.</title>
        <authorList>
            <person name="Gilroy R."/>
            <person name="Ravi A."/>
            <person name="Getino M."/>
            <person name="Pursley I."/>
            <person name="Horton D.L."/>
            <person name="Alikhan N.F."/>
            <person name="Baker D."/>
            <person name="Gharbi K."/>
            <person name="Hall N."/>
            <person name="Watson M."/>
            <person name="Adriaenssens E.M."/>
            <person name="Foster-Nyarko E."/>
            <person name="Jarju S."/>
            <person name="Secka A."/>
            <person name="Antonio M."/>
            <person name="Oren A."/>
            <person name="Chaudhuri R.R."/>
            <person name="La Ragione R."/>
            <person name="Hildebrand F."/>
            <person name="Pallen M.J."/>
        </authorList>
    </citation>
    <scope>NUCLEOTIDE SEQUENCE</scope>
    <source>
        <strain evidence="2">ChiHecec2B26-446</strain>
    </source>
</reference>
<proteinExistence type="inferred from homology"/>
<dbReference type="InterPro" id="IPR000623">
    <property type="entry name" value="Shikimate_kinase/TSH1"/>
</dbReference>
<dbReference type="SUPFAM" id="SSF52540">
    <property type="entry name" value="P-loop containing nucleoside triphosphate hydrolases"/>
    <property type="match status" value="1"/>
</dbReference>
<dbReference type="GO" id="GO:0005829">
    <property type="term" value="C:cytosol"/>
    <property type="evidence" value="ECO:0007669"/>
    <property type="project" value="TreeGrafter"/>
</dbReference>
<gene>
    <name evidence="2" type="primary">aroL</name>
    <name evidence="1" type="synonym">aroK</name>
    <name evidence="2" type="ORF">H9894_09145</name>
</gene>
<name>A0A9D1PZD0_9BACT</name>
<accession>A0A9D1PZD0</accession>
<dbReference type="GO" id="GO:0008652">
    <property type="term" value="P:amino acid biosynthetic process"/>
    <property type="evidence" value="ECO:0007669"/>
    <property type="project" value="UniProtKB-KW"/>
</dbReference>
<dbReference type="Gene3D" id="3.40.50.300">
    <property type="entry name" value="P-loop containing nucleotide triphosphate hydrolases"/>
    <property type="match status" value="1"/>
</dbReference>
<keyword evidence="1 2" id="KW-0808">Transferase</keyword>